<comment type="caution">
    <text evidence="2">The sequence shown here is derived from an EMBL/GenBank/DDBJ whole genome shotgun (WGS) entry which is preliminary data.</text>
</comment>
<dbReference type="PANTHER" id="PTHR33050">
    <property type="entry name" value="REVERSE TRANSCRIPTASE DOMAIN-CONTAINING PROTEIN"/>
    <property type="match status" value="1"/>
</dbReference>
<dbReference type="PANTHER" id="PTHR33050:SF8">
    <property type="entry name" value="REVERSE TRANSCRIPTASE DOMAIN-CONTAINING PROTEIN"/>
    <property type="match status" value="1"/>
</dbReference>
<feature type="transmembrane region" description="Helical" evidence="1">
    <location>
        <begin position="59"/>
        <end position="77"/>
    </location>
</feature>
<keyword evidence="1" id="KW-0472">Membrane</keyword>
<sequence>MWVKFLDSLNGIPLKVWRDYEWDVQFFSDAVGSSGFGLYWDGRWCEEEWPEYWKHGGRSIAFLEFFSLIIVVCLWGAPLRDSRVLFRVDNLAVMQMVNRQSAREAGVLQLLRVFVLQCLRNNIHFSARHVPGVNNDIADALSRSQWERFHGLTTGVALRRFRMPGELWRVGDSGCFDRL</sequence>
<dbReference type="AlphaFoldDB" id="A0AAV7RTU7"/>
<dbReference type="Proteomes" id="UP001066276">
    <property type="component" value="Chromosome 5"/>
</dbReference>
<dbReference type="CDD" id="cd09275">
    <property type="entry name" value="RNase_HI_RT_DIRS1"/>
    <property type="match status" value="1"/>
</dbReference>
<keyword evidence="3" id="KW-1185">Reference proteome</keyword>
<evidence type="ECO:0000313" key="3">
    <source>
        <dbReference type="Proteomes" id="UP001066276"/>
    </source>
</evidence>
<reference evidence="2" key="1">
    <citation type="journal article" date="2022" name="bioRxiv">
        <title>Sequencing and chromosome-scale assembly of the giantPleurodeles waltlgenome.</title>
        <authorList>
            <person name="Brown T."/>
            <person name="Elewa A."/>
            <person name="Iarovenko S."/>
            <person name="Subramanian E."/>
            <person name="Araus A.J."/>
            <person name="Petzold A."/>
            <person name="Susuki M."/>
            <person name="Suzuki K.-i.T."/>
            <person name="Hayashi T."/>
            <person name="Toyoda A."/>
            <person name="Oliveira C."/>
            <person name="Osipova E."/>
            <person name="Leigh N.D."/>
            <person name="Simon A."/>
            <person name="Yun M.H."/>
        </authorList>
    </citation>
    <scope>NUCLEOTIDE SEQUENCE</scope>
    <source>
        <strain evidence="2">20211129_DDA</strain>
        <tissue evidence="2">Liver</tissue>
    </source>
</reference>
<accession>A0AAV7RTU7</accession>
<name>A0AAV7RTU7_PLEWA</name>
<keyword evidence="1" id="KW-0812">Transmembrane</keyword>
<dbReference type="InterPro" id="IPR052055">
    <property type="entry name" value="Hepadnavirus_pol/RT"/>
</dbReference>
<evidence type="ECO:0008006" key="4">
    <source>
        <dbReference type="Google" id="ProtNLM"/>
    </source>
</evidence>
<keyword evidence="1" id="KW-1133">Transmembrane helix</keyword>
<evidence type="ECO:0000313" key="2">
    <source>
        <dbReference type="EMBL" id="KAJ1155724.1"/>
    </source>
</evidence>
<dbReference type="EMBL" id="JANPWB010000009">
    <property type="protein sequence ID" value="KAJ1155724.1"/>
    <property type="molecule type" value="Genomic_DNA"/>
</dbReference>
<organism evidence="2 3">
    <name type="scientific">Pleurodeles waltl</name>
    <name type="common">Iberian ribbed newt</name>
    <dbReference type="NCBI Taxonomy" id="8319"/>
    <lineage>
        <taxon>Eukaryota</taxon>
        <taxon>Metazoa</taxon>
        <taxon>Chordata</taxon>
        <taxon>Craniata</taxon>
        <taxon>Vertebrata</taxon>
        <taxon>Euteleostomi</taxon>
        <taxon>Amphibia</taxon>
        <taxon>Batrachia</taxon>
        <taxon>Caudata</taxon>
        <taxon>Salamandroidea</taxon>
        <taxon>Salamandridae</taxon>
        <taxon>Pleurodelinae</taxon>
        <taxon>Pleurodeles</taxon>
    </lineage>
</organism>
<proteinExistence type="predicted"/>
<evidence type="ECO:0000256" key="1">
    <source>
        <dbReference type="SAM" id="Phobius"/>
    </source>
</evidence>
<gene>
    <name evidence="2" type="ORF">NDU88_008453</name>
</gene>
<protein>
    <recommendedName>
        <fullName evidence="4">RNase H type-1 domain-containing protein</fullName>
    </recommendedName>
</protein>